<dbReference type="Proteomes" id="UP000306416">
    <property type="component" value="Unassembled WGS sequence"/>
</dbReference>
<evidence type="ECO:0008006" key="3">
    <source>
        <dbReference type="Google" id="ProtNLM"/>
    </source>
</evidence>
<keyword evidence="2" id="KW-1185">Reference proteome</keyword>
<evidence type="ECO:0000313" key="2">
    <source>
        <dbReference type="Proteomes" id="UP000306416"/>
    </source>
</evidence>
<evidence type="ECO:0000313" key="1">
    <source>
        <dbReference type="EMBL" id="TGU71739.1"/>
    </source>
</evidence>
<organism evidence="1 2">
    <name type="scientific">Geomonas terrae</name>
    <dbReference type="NCBI Taxonomy" id="2562681"/>
    <lineage>
        <taxon>Bacteria</taxon>
        <taxon>Pseudomonadati</taxon>
        <taxon>Thermodesulfobacteriota</taxon>
        <taxon>Desulfuromonadia</taxon>
        <taxon>Geobacterales</taxon>
        <taxon>Geobacteraceae</taxon>
        <taxon>Geomonas</taxon>
    </lineage>
</organism>
<proteinExistence type="predicted"/>
<sequence>MRRSALFKTFLLLLIFTVAGCGKVEWLPEYQRLPTTPDSFSFAAVPGTEPGAQVTSAQITVSGLTGSTSPISVTGSVGGDSKYSVNGGTPTNSDGAVQNGDKVTVTHTAASTLGTTTTSTLSIGSESAQFISTTRYIEKPSFTLTVLQPSPYRQAMAVITSVDGVLGTHVVSIKDSLNSGKALYGVSETDEIPSNFFNDTRTFPFLNGRRIFVRNLSTVVGAGAVTTLTIDGLDIVVNLAQ</sequence>
<name>A0A4S1CE60_9BACT</name>
<dbReference type="PROSITE" id="PS51257">
    <property type="entry name" value="PROKAR_LIPOPROTEIN"/>
    <property type="match status" value="1"/>
</dbReference>
<reference evidence="1 2" key="1">
    <citation type="submission" date="2019-04" db="EMBL/GenBank/DDBJ databases">
        <title>Geobacter oryzae sp. nov., ferric-reducing bacteria isolated from paddy soil.</title>
        <authorList>
            <person name="Xu Z."/>
            <person name="Masuda Y."/>
            <person name="Itoh H."/>
            <person name="Senoo K."/>
        </authorList>
    </citation>
    <scope>NUCLEOTIDE SEQUENCE [LARGE SCALE GENOMIC DNA]</scope>
    <source>
        <strain evidence="1 2">Red111</strain>
    </source>
</reference>
<protein>
    <recommendedName>
        <fullName evidence="3">Lipoprotein</fullName>
    </recommendedName>
</protein>
<accession>A0A4S1CE60</accession>
<gene>
    <name evidence="1" type="ORF">E4633_12950</name>
</gene>
<dbReference type="EMBL" id="SRSC01000003">
    <property type="protein sequence ID" value="TGU71739.1"/>
    <property type="molecule type" value="Genomic_DNA"/>
</dbReference>
<comment type="caution">
    <text evidence="1">The sequence shown here is derived from an EMBL/GenBank/DDBJ whole genome shotgun (WGS) entry which is preliminary data.</text>
</comment>
<dbReference type="AlphaFoldDB" id="A0A4S1CE60"/>